<dbReference type="Pfam" id="PF00881">
    <property type="entry name" value="Nitroreductase"/>
    <property type="match status" value="1"/>
</dbReference>
<keyword evidence="4" id="KW-0288">FMN</keyword>
<dbReference type="SUPFAM" id="SSF55469">
    <property type="entry name" value="FMN-dependent nitroreductase-like"/>
    <property type="match status" value="1"/>
</dbReference>
<dbReference type="PANTHER" id="PTHR43673:SF2">
    <property type="entry name" value="NITROREDUCTASE"/>
    <property type="match status" value="1"/>
</dbReference>
<dbReference type="Proteomes" id="UP000555103">
    <property type="component" value="Unassembled WGS sequence"/>
</dbReference>
<evidence type="ECO:0000256" key="4">
    <source>
        <dbReference type="ARBA" id="ARBA00022643"/>
    </source>
</evidence>
<evidence type="ECO:0000256" key="2">
    <source>
        <dbReference type="ARBA" id="ARBA00007118"/>
    </source>
</evidence>
<evidence type="ECO:0000313" key="8">
    <source>
        <dbReference type="Proteomes" id="UP000555103"/>
    </source>
</evidence>
<dbReference type="AlphaFoldDB" id="A0A840CPM8"/>
<gene>
    <name evidence="7" type="ORF">GGR21_003273</name>
</gene>
<evidence type="ECO:0000313" key="7">
    <source>
        <dbReference type="EMBL" id="MBB4037356.1"/>
    </source>
</evidence>
<protein>
    <submittedName>
        <fullName evidence="7">Nitroreductase</fullName>
    </submittedName>
</protein>
<name>A0A840CPM8_9BACT</name>
<accession>A0A840CPM8</accession>
<evidence type="ECO:0000259" key="6">
    <source>
        <dbReference type="Pfam" id="PF00881"/>
    </source>
</evidence>
<feature type="domain" description="Nitroreductase" evidence="6">
    <location>
        <begin position="163"/>
        <end position="216"/>
    </location>
</feature>
<proteinExistence type="inferred from homology"/>
<dbReference type="PANTHER" id="PTHR43673">
    <property type="entry name" value="NAD(P)H NITROREDUCTASE YDGI-RELATED"/>
    <property type="match status" value="1"/>
</dbReference>
<comment type="cofactor">
    <cofactor evidence="1">
        <name>FMN</name>
        <dbReference type="ChEBI" id="CHEBI:58210"/>
    </cofactor>
</comment>
<keyword evidence="5" id="KW-0560">Oxidoreductase</keyword>
<reference evidence="7 8" key="1">
    <citation type="submission" date="2020-08" db="EMBL/GenBank/DDBJ databases">
        <title>Genomic Encyclopedia of Type Strains, Phase IV (KMG-IV): sequencing the most valuable type-strain genomes for metagenomic binning, comparative biology and taxonomic classification.</title>
        <authorList>
            <person name="Goeker M."/>
        </authorList>
    </citation>
    <scope>NUCLEOTIDE SEQUENCE [LARGE SCALE GENOMIC DNA]</scope>
    <source>
        <strain evidence="7 8">DSM 104969</strain>
    </source>
</reference>
<evidence type="ECO:0000256" key="1">
    <source>
        <dbReference type="ARBA" id="ARBA00001917"/>
    </source>
</evidence>
<dbReference type="InterPro" id="IPR029479">
    <property type="entry name" value="Nitroreductase"/>
</dbReference>
<keyword evidence="8" id="KW-1185">Reference proteome</keyword>
<evidence type="ECO:0000256" key="5">
    <source>
        <dbReference type="ARBA" id="ARBA00023002"/>
    </source>
</evidence>
<sequence>MLKKIKTNLRYNSGIIILRLFKEILLEYSTIIKHLGEVSKKKKKEKWEADILIRFHAIEKGLSLKNPRIGFGEEKVQILLINILEITQKYGYIENLAKYKSILDAYFNFNKQNGHQNEKLYNFFIDVYSKIPNKLPFDGGSKVVWKKDILENVNFNFEDFFNNRYSIRNFSTESIPFELIQKCFKIAEKTPSACNRQSWRIYVVRDKKKKKQILEWQGGNRGFSDEIDTVIVVCSDINMYFINERHQPYVDGALYGMSLILAFHSKGLGTIPLTLGMLNNKMNLLHSYLDIPKNHIPILMIGVGQLEESFEVACSSRIPSTDYVQIL</sequence>
<organism evidence="7 8">
    <name type="scientific">Dysgonomonas hofstadii</name>
    <dbReference type="NCBI Taxonomy" id="637886"/>
    <lineage>
        <taxon>Bacteria</taxon>
        <taxon>Pseudomonadati</taxon>
        <taxon>Bacteroidota</taxon>
        <taxon>Bacteroidia</taxon>
        <taxon>Bacteroidales</taxon>
        <taxon>Dysgonomonadaceae</taxon>
        <taxon>Dysgonomonas</taxon>
    </lineage>
</organism>
<dbReference type="EMBL" id="JACIEP010000013">
    <property type="protein sequence ID" value="MBB4037356.1"/>
    <property type="molecule type" value="Genomic_DNA"/>
</dbReference>
<dbReference type="RefSeq" id="WP_183308200.1">
    <property type="nucleotide sequence ID" value="NZ_JACIEP010000013.1"/>
</dbReference>
<evidence type="ECO:0000256" key="3">
    <source>
        <dbReference type="ARBA" id="ARBA00022630"/>
    </source>
</evidence>
<keyword evidence="3" id="KW-0285">Flavoprotein</keyword>
<dbReference type="Gene3D" id="3.40.109.10">
    <property type="entry name" value="NADH Oxidase"/>
    <property type="match status" value="1"/>
</dbReference>
<comment type="similarity">
    <text evidence="2">Belongs to the nitroreductase family.</text>
</comment>
<comment type="caution">
    <text evidence="7">The sequence shown here is derived from an EMBL/GenBank/DDBJ whole genome shotgun (WGS) entry which is preliminary data.</text>
</comment>
<dbReference type="GO" id="GO:0016491">
    <property type="term" value="F:oxidoreductase activity"/>
    <property type="evidence" value="ECO:0007669"/>
    <property type="project" value="UniProtKB-KW"/>
</dbReference>
<dbReference type="InterPro" id="IPR000415">
    <property type="entry name" value="Nitroreductase-like"/>
</dbReference>
<dbReference type="CDD" id="cd02062">
    <property type="entry name" value="Nitro_FMN_reductase"/>
    <property type="match status" value="1"/>
</dbReference>